<keyword evidence="4" id="KW-0413">Isomerase</keyword>
<dbReference type="EMBL" id="JBHTJZ010000021">
    <property type="protein sequence ID" value="MFD0960457.1"/>
    <property type="molecule type" value="Genomic_DNA"/>
</dbReference>
<dbReference type="Gene3D" id="2.40.37.20">
    <property type="entry name" value="D-serine dehydratase-like domain"/>
    <property type="match status" value="1"/>
</dbReference>
<protein>
    <submittedName>
        <fullName evidence="4">Alanine racemase</fullName>
        <ecNumber evidence="4">5.1.1.1</ecNumber>
    </submittedName>
</protein>
<dbReference type="InterPro" id="IPR026956">
    <property type="entry name" value="D-ser_dehydrat-like_dom"/>
</dbReference>
<dbReference type="SMART" id="SM01119">
    <property type="entry name" value="D-ser_dehydrat"/>
    <property type="match status" value="1"/>
</dbReference>
<evidence type="ECO:0000256" key="2">
    <source>
        <dbReference type="ARBA" id="ARBA00023239"/>
    </source>
</evidence>
<evidence type="ECO:0000313" key="4">
    <source>
        <dbReference type="EMBL" id="MFD0960457.1"/>
    </source>
</evidence>
<keyword evidence="2" id="KW-0456">Lyase</keyword>
<gene>
    <name evidence="4" type="ORF">ACFQ2I_13775</name>
</gene>
<dbReference type="Pfam" id="PF01168">
    <property type="entry name" value="Ala_racemase_N"/>
    <property type="match status" value="1"/>
</dbReference>
<dbReference type="SUPFAM" id="SSF51419">
    <property type="entry name" value="PLP-binding barrel"/>
    <property type="match status" value="1"/>
</dbReference>
<dbReference type="InterPro" id="IPR051466">
    <property type="entry name" value="D-amino_acid_metab_enzyme"/>
</dbReference>
<accession>A0ABW3HST3</accession>
<dbReference type="Pfam" id="PF14031">
    <property type="entry name" value="D-ser_dehydrat"/>
    <property type="match status" value="1"/>
</dbReference>
<comment type="similarity">
    <text evidence="1">Belongs to the DSD1 family.</text>
</comment>
<reference evidence="5" key="1">
    <citation type="journal article" date="2019" name="Int. J. Syst. Evol. Microbiol.">
        <title>The Global Catalogue of Microorganisms (GCM) 10K type strain sequencing project: providing services to taxonomists for standard genome sequencing and annotation.</title>
        <authorList>
            <consortium name="The Broad Institute Genomics Platform"/>
            <consortium name="The Broad Institute Genome Sequencing Center for Infectious Disease"/>
            <person name="Wu L."/>
            <person name="Ma J."/>
        </authorList>
    </citation>
    <scope>NUCLEOTIDE SEQUENCE [LARGE SCALE GENOMIC DNA]</scope>
    <source>
        <strain evidence="5">CCUG 59129</strain>
    </source>
</reference>
<evidence type="ECO:0000256" key="1">
    <source>
        <dbReference type="ARBA" id="ARBA00005323"/>
    </source>
</evidence>
<organism evidence="4 5">
    <name type="scientific">Paenibacillus chungangensis</name>
    <dbReference type="NCBI Taxonomy" id="696535"/>
    <lineage>
        <taxon>Bacteria</taxon>
        <taxon>Bacillati</taxon>
        <taxon>Bacillota</taxon>
        <taxon>Bacilli</taxon>
        <taxon>Bacillales</taxon>
        <taxon>Paenibacillaceae</taxon>
        <taxon>Paenibacillus</taxon>
    </lineage>
</organism>
<dbReference type="PANTHER" id="PTHR28004:SF2">
    <property type="entry name" value="D-SERINE DEHYDRATASE"/>
    <property type="match status" value="1"/>
</dbReference>
<proteinExistence type="inferred from homology"/>
<evidence type="ECO:0000259" key="3">
    <source>
        <dbReference type="SMART" id="SM01119"/>
    </source>
</evidence>
<dbReference type="InterPro" id="IPR042208">
    <property type="entry name" value="D-ser_dehydrat-like_sf"/>
</dbReference>
<feature type="domain" description="D-serine dehydratase-like" evidence="3">
    <location>
        <begin position="255"/>
        <end position="347"/>
    </location>
</feature>
<dbReference type="Proteomes" id="UP001596989">
    <property type="component" value="Unassembled WGS sequence"/>
</dbReference>
<keyword evidence="5" id="KW-1185">Reference proteome</keyword>
<name>A0ABW3HST3_9BACL</name>
<comment type="caution">
    <text evidence="4">The sequence shown here is derived from an EMBL/GenBank/DDBJ whole genome shotgun (WGS) entry which is preliminary data.</text>
</comment>
<dbReference type="RefSeq" id="WP_377564959.1">
    <property type="nucleotide sequence ID" value="NZ_JBHTJZ010000021.1"/>
</dbReference>
<dbReference type="Gene3D" id="3.20.20.10">
    <property type="entry name" value="Alanine racemase"/>
    <property type="match status" value="1"/>
</dbReference>
<evidence type="ECO:0000313" key="5">
    <source>
        <dbReference type="Proteomes" id="UP001596989"/>
    </source>
</evidence>
<dbReference type="PANTHER" id="PTHR28004">
    <property type="entry name" value="ZGC:162816-RELATED"/>
    <property type="match status" value="1"/>
</dbReference>
<dbReference type="EC" id="5.1.1.1" evidence="4"/>
<dbReference type="InterPro" id="IPR029066">
    <property type="entry name" value="PLP-binding_barrel"/>
</dbReference>
<sequence>MDINKLETPVVLVDLERLDRNLRRAADSAKSAGVKLRPHFKTHKSVAIAKKQIEYGACGMTVAKIGEAEILARAGIRDILIAFPIVGETKLHRVAELIKSGVAITLSVDSVEVARGISQLGESLGTAIPLYVDVNTGLNRCGHEPGAETAELVKRIAELKGISVQGLMTHGGHSYGQATEEGLKQVAAEEVGGLLRSKELLEQAGIHVPEISVGSTPTSKYIALQHGATETRPGAYVYGDGVQLSTSIIGKDELAMTVMTTVVSTPRDGTVIVDGGSKTFSSDVNPHRPGYGIWKDNAEVYLERLSEEHGIVRVPPGMSFAIGDKLEFIPNHCCTVSNLHNELQGVRYGQAAEVIHVDARGQIR</sequence>
<dbReference type="InterPro" id="IPR001608">
    <property type="entry name" value="Ala_racemase_N"/>
</dbReference>
<dbReference type="GO" id="GO:0008784">
    <property type="term" value="F:alanine racemase activity"/>
    <property type="evidence" value="ECO:0007669"/>
    <property type="project" value="UniProtKB-EC"/>
</dbReference>